<dbReference type="AlphaFoldDB" id="A0A814VXJ7"/>
<dbReference type="InterPro" id="IPR036055">
    <property type="entry name" value="LDL_receptor-like_sf"/>
</dbReference>
<protein>
    <submittedName>
        <fullName evidence="3">Uncharacterized protein</fullName>
    </submittedName>
</protein>
<comment type="caution">
    <text evidence="2">Lacks conserved residue(s) required for the propagation of feature annotation.</text>
</comment>
<sequence length="293" mass="33898">MIPFRIFSLRNIHSSDPFQNYLKPGKVILSVHFRINLAFKCDLLEFNECEEDEYRCDNGMCIPEDFWLDGVLDPFNITDGYKYPIESDCMDWTDERYGLHTGYWCPTNPRNIECDEHMTPIRYWSCGDGQFISWSDRMVLQHVLPPYETSYNGRNLYYFCELLKLLERYRINGRPDGRTHRPILVVYSLFGITIVHVNGQLCPNTTQYGRCSMNSACGCLHMAGANNVGICGFLYGFCSKLTPCESTDNLCDEPHHICVHHPRCSSHPVCYPVSMIDQQVCPPIISKKINHHL</sequence>
<gene>
    <name evidence="3" type="ORF">XAT740_LOCUS23304</name>
</gene>
<dbReference type="Gene3D" id="4.10.400.10">
    <property type="entry name" value="Low-density Lipoprotein Receptor"/>
    <property type="match status" value="1"/>
</dbReference>
<reference evidence="3" key="1">
    <citation type="submission" date="2021-02" db="EMBL/GenBank/DDBJ databases">
        <authorList>
            <person name="Nowell W R."/>
        </authorList>
    </citation>
    <scope>NUCLEOTIDE SEQUENCE</scope>
</reference>
<dbReference type="PROSITE" id="PS50068">
    <property type="entry name" value="LDLRA_2"/>
    <property type="match status" value="1"/>
</dbReference>
<dbReference type="EMBL" id="CAJNOR010001755">
    <property type="protein sequence ID" value="CAF1194335.1"/>
    <property type="molecule type" value="Genomic_DNA"/>
</dbReference>
<dbReference type="InterPro" id="IPR002172">
    <property type="entry name" value="LDrepeatLR_classA_rpt"/>
</dbReference>
<keyword evidence="4" id="KW-1185">Reference proteome</keyword>
<organism evidence="3 4">
    <name type="scientific">Adineta ricciae</name>
    <name type="common">Rotifer</name>
    <dbReference type="NCBI Taxonomy" id="249248"/>
    <lineage>
        <taxon>Eukaryota</taxon>
        <taxon>Metazoa</taxon>
        <taxon>Spiralia</taxon>
        <taxon>Gnathifera</taxon>
        <taxon>Rotifera</taxon>
        <taxon>Eurotatoria</taxon>
        <taxon>Bdelloidea</taxon>
        <taxon>Adinetida</taxon>
        <taxon>Adinetidae</taxon>
        <taxon>Adineta</taxon>
    </lineage>
</organism>
<evidence type="ECO:0000256" key="1">
    <source>
        <dbReference type="ARBA" id="ARBA00023157"/>
    </source>
</evidence>
<name>A0A814VXJ7_ADIRI</name>
<evidence type="ECO:0000313" key="4">
    <source>
        <dbReference type="Proteomes" id="UP000663828"/>
    </source>
</evidence>
<dbReference type="Proteomes" id="UP000663828">
    <property type="component" value="Unassembled WGS sequence"/>
</dbReference>
<dbReference type="CDD" id="cd00112">
    <property type="entry name" value="LDLa"/>
    <property type="match status" value="1"/>
</dbReference>
<keyword evidence="1 2" id="KW-1015">Disulfide bond</keyword>
<comment type="caution">
    <text evidence="3">The sequence shown here is derived from an EMBL/GenBank/DDBJ whole genome shotgun (WGS) entry which is preliminary data.</text>
</comment>
<evidence type="ECO:0000256" key="2">
    <source>
        <dbReference type="PROSITE-ProRule" id="PRU00124"/>
    </source>
</evidence>
<accession>A0A814VXJ7</accession>
<evidence type="ECO:0000313" key="3">
    <source>
        <dbReference type="EMBL" id="CAF1194335.1"/>
    </source>
</evidence>
<proteinExistence type="predicted"/>
<feature type="disulfide bond" evidence="2">
    <location>
        <begin position="49"/>
        <end position="61"/>
    </location>
</feature>